<dbReference type="InterPro" id="IPR003010">
    <property type="entry name" value="C-N_Hydrolase"/>
</dbReference>
<feature type="transmembrane region" description="Helical" evidence="9">
    <location>
        <begin position="260"/>
        <end position="278"/>
    </location>
</feature>
<keyword evidence="7 9" id="KW-0472">Membrane</keyword>
<comment type="pathway">
    <text evidence="9">Protein modification; lipoprotein biosynthesis (N-acyl transfer).</text>
</comment>
<evidence type="ECO:0000256" key="9">
    <source>
        <dbReference type="HAMAP-Rule" id="MF_01148"/>
    </source>
</evidence>
<comment type="similarity">
    <text evidence="2 9">Belongs to the CN hydrolase family. Apolipoprotein N-acyltransferase subfamily.</text>
</comment>
<comment type="subcellular location">
    <subcellularLocation>
        <location evidence="1 9">Cell membrane</location>
        <topology evidence="1 9">Multi-pass membrane protein</topology>
    </subcellularLocation>
</comment>
<dbReference type="EMBL" id="CP066776">
    <property type="protein sequence ID" value="QQL44191.1"/>
    <property type="molecule type" value="Genomic_DNA"/>
</dbReference>
<keyword evidence="4 9" id="KW-0808">Transferase</keyword>
<dbReference type="GO" id="GO:0005886">
    <property type="term" value="C:plasma membrane"/>
    <property type="evidence" value="ECO:0007669"/>
    <property type="project" value="UniProtKB-SubCell"/>
</dbReference>
<dbReference type="Pfam" id="PF20154">
    <property type="entry name" value="LNT_N"/>
    <property type="match status" value="2"/>
</dbReference>
<evidence type="ECO:0000256" key="2">
    <source>
        <dbReference type="ARBA" id="ARBA00010065"/>
    </source>
</evidence>
<keyword evidence="8 9" id="KW-0012">Acyltransferase</keyword>
<sequence length="631" mass="69914">MAKFKSMVTGTRGLRWVRRIFAVGSGAVLAVAFPGIDIGVGLWFWLPLLLACFEIGGRSWAWRNFRTGWLAGVTFHLITLRWLSDIWSAGPVLSLLGWFLLSSYLAMYFGVWSALVGWLARTDWQLLEPEEKKKFSGVTVAPVEGGKPTLESWSEHVEARKRPAMPKWLRGSLMVLGNAAIAAAAWVALEWVRGWLMTGFGWNGLAVGMHQNATLIQAADLVGVTGLSFVPVFCGYVLYVTLRRVHLEISRGRWRPHPEVGVAVLLVVACFVYGVRRLSEKPEVMSMQVAAVQPLMSQDQKHDRRAATDNAISIVGLLRDEMIAREVEMTQVLEAAILSGEEVELQSPHLDLVVLPESVVPWVIQDPHSYEFARQVRLVSAGASSDVVMGLMGQKIDAEDPEEYNSVAAFLNGRDYADEYHKMRLVPFGEYLPLRWIPPIEWIAGRAVPGDFDRGTSTEPLDLLLRNGEPSADMIPLLCFEDTIGEHARQFVREGRPQLMVNVTNDGWFAGQLAGRQHAANAMFRCIELRRPMVRAANTGMTCIIDSTGSFYDRHRDDRSKPQVLLDASGETTQVEGVLFGNAYLPVSGEMTLYAWAGDWFAMVCAGSVGLVILGRGVGALRNRGADEGEE</sequence>
<feature type="transmembrane region" description="Helical" evidence="9">
    <location>
        <begin position="168"/>
        <end position="189"/>
    </location>
</feature>
<dbReference type="EC" id="2.3.1.269" evidence="9"/>
<comment type="catalytic activity">
    <reaction evidence="9">
        <text>N-terminal S-1,2-diacyl-sn-glyceryl-L-cysteinyl-[lipoprotein] + a glycerophospholipid = N-acyl-S-1,2-diacyl-sn-glyceryl-L-cysteinyl-[lipoprotein] + a 2-acyl-sn-glycero-3-phospholipid + H(+)</text>
        <dbReference type="Rhea" id="RHEA:48228"/>
        <dbReference type="Rhea" id="RHEA-COMP:14681"/>
        <dbReference type="Rhea" id="RHEA-COMP:14684"/>
        <dbReference type="ChEBI" id="CHEBI:15378"/>
        <dbReference type="ChEBI" id="CHEBI:136912"/>
        <dbReference type="ChEBI" id="CHEBI:140656"/>
        <dbReference type="ChEBI" id="CHEBI:140657"/>
        <dbReference type="ChEBI" id="CHEBI:140660"/>
        <dbReference type="EC" id="2.3.1.269"/>
    </reaction>
</comment>
<dbReference type="HAMAP" id="MF_01148">
    <property type="entry name" value="Lnt"/>
    <property type="match status" value="1"/>
</dbReference>
<evidence type="ECO:0000256" key="6">
    <source>
        <dbReference type="ARBA" id="ARBA00022989"/>
    </source>
</evidence>
<evidence type="ECO:0000256" key="1">
    <source>
        <dbReference type="ARBA" id="ARBA00004651"/>
    </source>
</evidence>
<keyword evidence="11" id="KW-1185">Reference proteome</keyword>
<organism evidence="10 11">
    <name type="scientific">Sulfuriroseicoccus oceanibius</name>
    <dbReference type="NCBI Taxonomy" id="2707525"/>
    <lineage>
        <taxon>Bacteria</taxon>
        <taxon>Pseudomonadati</taxon>
        <taxon>Verrucomicrobiota</taxon>
        <taxon>Verrucomicrobiia</taxon>
        <taxon>Verrucomicrobiales</taxon>
        <taxon>Verrucomicrobiaceae</taxon>
        <taxon>Sulfuriroseicoccus</taxon>
    </lineage>
</organism>
<dbReference type="KEGG" id="soa:G3M56_009825"/>
<gene>
    <name evidence="9 10" type="primary">lnt</name>
    <name evidence="10" type="ORF">G3M56_009825</name>
</gene>
<dbReference type="PANTHER" id="PTHR38686">
    <property type="entry name" value="APOLIPOPROTEIN N-ACYLTRANSFERASE"/>
    <property type="match status" value="1"/>
</dbReference>
<keyword evidence="10" id="KW-0449">Lipoprotein</keyword>
<evidence type="ECO:0000256" key="5">
    <source>
        <dbReference type="ARBA" id="ARBA00022692"/>
    </source>
</evidence>
<evidence type="ECO:0000256" key="8">
    <source>
        <dbReference type="ARBA" id="ARBA00023315"/>
    </source>
</evidence>
<dbReference type="Proteomes" id="UP000475117">
    <property type="component" value="Chromosome"/>
</dbReference>
<dbReference type="InterPro" id="IPR036526">
    <property type="entry name" value="C-N_Hydrolase_sf"/>
</dbReference>
<evidence type="ECO:0000256" key="4">
    <source>
        <dbReference type="ARBA" id="ARBA00022679"/>
    </source>
</evidence>
<dbReference type="PANTHER" id="PTHR38686:SF1">
    <property type="entry name" value="APOLIPOPROTEIN N-ACYLTRANSFERASE"/>
    <property type="match status" value="1"/>
</dbReference>
<evidence type="ECO:0000313" key="10">
    <source>
        <dbReference type="EMBL" id="QQL44191.1"/>
    </source>
</evidence>
<evidence type="ECO:0000313" key="11">
    <source>
        <dbReference type="Proteomes" id="UP000475117"/>
    </source>
</evidence>
<accession>A0A6B3LA66</accession>
<dbReference type="InterPro" id="IPR045378">
    <property type="entry name" value="LNT_N"/>
</dbReference>
<keyword evidence="3 9" id="KW-1003">Cell membrane</keyword>
<name>A0A6B3LA66_9BACT</name>
<comment type="function">
    <text evidence="9">Catalyzes the phospholipid dependent N-acylation of the N-terminal cysteine of apolipoprotein, the last step in lipoprotein maturation.</text>
</comment>
<protein>
    <recommendedName>
        <fullName evidence="9">Apolipoprotein N-acyltransferase</fullName>
        <shortName evidence="9">ALP N-acyltransferase</shortName>
        <ecNumber evidence="9">2.3.1.269</ecNumber>
    </recommendedName>
</protein>
<dbReference type="CDD" id="cd07571">
    <property type="entry name" value="ALP_N-acyl_transferase"/>
    <property type="match status" value="1"/>
</dbReference>
<feature type="transmembrane region" description="Helical" evidence="9">
    <location>
        <begin position="593"/>
        <end position="614"/>
    </location>
</feature>
<dbReference type="NCBIfam" id="TIGR00546">
    <property type="entry name" value="lnt"/>
    <property type="match status" value="1"/>
</dbReference>
<dbReference type="Gene3D" id="3.60.110.10">
    <property type="entry name" value="Carbon-nitrogen hydrolase"/>
    <property type="match status" value="1"/>
</dbReference>
<feature type="transmembrane region" description="Helical" evidence="9">
    <location>
        <begin position="20"/>
        <end position="36"/>
    </location>
</feature>
<dbReference type="Pfam" id="PF00795">
    <property type="entry name" value="CN_hydrolase"/>
    <property type="match status" value="1"/>
</dbReference>
<dbReference type="UniPathway" id="UPA00666"/>
<dbReference type="GO" id="GO:0042158">
    <property type="term" value="P:lipoprotein biosynthetic process"/>
    <property type="evidence" value="ECO:0007669"/>
    <property type="project" value="UniProtKB-UniRule"/>
</dbReference>
<dbReference type="InterPro" id="IPR004563">
    <property type="entry name" value="Apolipo_AcylTrfase"/>
</dbReference>
<dbReference type="RefSeq" id="WP_164362452.1">
    <property type="nucleotide sequence ID" value="NZ_CP066776.1"/>
</dbReference>
<dbReference type="SUPFAM" id="SSF56317">
    <property type="entry name" value="Carbon-nitrogen hydrolase"/>
    <property type="match status" value="1"/>
</dbReference>
<dbReference type="GO" id="GO:0016410">
    <property type="term" value="F:N-acyltransferase activity"/>
    <property type="evidence" value="ECO:0007669"/>
    <property type="project" value="UniProtKB-UniRule"/>
</dbReference>
<evidence type="ECO:0000256" key="3">
    <source>
        <dbReference type="ARBA" id="ARBA00022475"/>
    </source>
</evidence>
<dbReference type="PROSITE" id="PS50263">
    <property type="entry name" value="CN_HYDROLASE"/>
    <property type="match status" value="1"/>
</dbReference>
<keyword evidence="5 9" id="KW-0812">Transmembrane</keyword>
<evidence type="ECO:0000256" key="7">
    <source>
        <dbReference type="ARBA" id="ARBA00023136"/>
    </source>
</evidence>
<feature type="transmembrane region" description="Helical" evidence="9">
    <location>
        <begin position="215"/>
        <end position="239"/>
    </location>
</feature>
<proteinExistence type="inferred from homology"/>
<keyword evidence="6 9" id="KW-1133">Transmembrane helix</keyword>
<dbReference type="AlphaFoldDB" id="A0A6B3LA66"/>
<reference evidence="10 11" key="1">
    <citation type="submission" date="2020-12" db="EMBL/GenBank/DDBJ databases">
        <title>Sulforoseuscoccus oceanibium gen. nov., sp. nov., a representative of the phylum Verrucomicrobia with special cytoplasmic membrane, and proposal of Sulforoseuscoccusaceae fam. nov.</title>
        <authorList>
            <person name="Xi F."/>
        </authorList>
    </citation>
    <scope>NUCLEOTIDE SEQUENCE [LARGE SCALE GENOMIC DNA]</scope>
    <source>
        <strain evidence="10 11">T37</strain>
    </source>
</reference>
<feature type="transmembrane region" description="Helical" evidence="9">
    <location>
        <begin position="96"/>
        <end position="120"/>
    </location>
</feature>